<protein>
    <submittedName>
        <fullName evidence="1">Uncharacterized protein</fullName>
    </submittedName>
</protein>
<organism evidence="1 2">
    <name type="scientific">Paraburkholderia hospita</name>
    <dbReference type="NCBI Taxonomy" id="169430"/>
    <lineage>
        <taxon>Bacteria</taxon>
        <taxon>Pseudomonadati</taxon>
        <taxon>Pseudomonadota</taxon>
        <taxon>Betaproteobacteria</taxon>
        <taxon>Burkholderiales</taxon>
        <taxon>Burkholderiaceae</taxon>
        <taxon>Paraburkholderia</taxon>
    </lineage>
</organism>
<dbReference type="Proteomes" id="UP000004980">
    <property type="component" value="Unassembled WGS sequence"/>
</dbReference>
<dbReference type="EMBL" id="AKAU01000053">
    <property type="protein sequence ID" value="EIN01809.1"/>
    <property type="molecule type" value="Genomic_DNA"/>
</dbReference>
<proteinExistence type="predicted"/>
<reference evidence="1 2" key="1">
    <citation type="journal article" date="2012" name="J. Bacteriol.">
        <title>Draft Genome Sequence of the Soil Bacterium Burkholderia terrae Strain BS001, Which Interacts with Fungal Surface Structures.</title>
        <authorList>
            <person name="Nazir R."/>
            <person name="Hansen M.A."/>
            <person name="Sorensen S."/>
            <person name="van Elsas J.D."/>
        </authorList>
    </citation>
    <scope>NUCLEOTIDE SEQUENCE [LARGE SCALE GENOMIC DNA]</scope>
    <source>
        <strain evidence="1 2">BS001</strain>
    </source>
</reference>
<comment type="caution">
    <text evidence="1">The sequence shown here is derived from an EMBL/GenBank/DDBJ whole genome shotgun (WGS) entry which is preliminary data.</text>
</comment>
<gene>
    <name evidence="1" type="ORF">WQE_07262</name>
</gene>
<accession>A0ABP2PZ62</accession>
<keyword evidence="2" id="KW-1185">Reference proteome</keyword>
<sequence length="85" mass="9623">MNPASRDSNNGRLHLHHYPVVPSSDEASMHRDVILQTSPDGRTVFLVEFDERFSDQHATGPEQEVRHEIAVSELIQLIRAHGARL</sequence>
<evidence type="ECO:0000313" key="2">
    <source>
        <dbReference type="Proteomes" id="UP000004980"/>
    </source>
</evidence>
<evidence type="ECO:0000313" key="1">
    <source>
        <dbReference type="EMBL" id="EIN01809.1"/>
    </source>
</evidence>
<dbReference type="RefSeq" id="WP_007579199.1">
    <property type="nucleotide sequence ID" value="NZ_AKAU01000053.1"/>
</dbReference>
<name>A0ABP2PZ62_9BURK</name>